<feature type="region of interest" description="Disordered" evidence="2">
    <location>
        <begin position="1"/>
        <end position="58"/>
    </location>
</feature>
<dbReference type="PANTHER" id="PTHR45809">
    <property type="entry name" value="VIRAL IAP-ASSOCIATED FACTOR HOMOLOG"/>
    <property type="match status" value="1"/>
</dbReference>
<dbReference type="AlphaFoldDB" id="A0AAN7U8J1"/>
<dbReference type="PRINTS" id="PR00677">
    <property type="entry name" value="PHOSDUCIN"/>
</dbReference>
<dbReference type="GO" id="GO:0006457">
    <property type="term" value="P:protein folding"/>
    <property type="evidence" value="ECO:0007669"/>
    <property type="project" value="TreeGrafter"/>
</dbReference>
<evidence type="ECO:0000256" key="1">
    <source>
        <dbReference type="ARBA" id="ARBA00009686"/>
    </source>
</evidence>
<reference evidence="4 5" key="1">
    <citation type="submission" date="2023-11" db="EMBL/GenBank/DDBJ databases">
        <title>Dfirmibasis_genome.</title>
        <authorList>
            <person name="Edelbroek B."/>
            <person name="Kjellin J."/>
            <person name="Jerlstrom-Hultqvist J."/>
            <person name="Soderbom F."/>
        </authorList>
    </citation>
    <scope>NUCLEOTIDE SEQUENCE [LARGE SCALE GENOMIC DNA]</scope>
    <source>
        <strain evidence="4 5">TNS-C-14</strain>
    </source>
</reference>
<dbReference type="InterPro" id="IPR051498">
    <property type="entry name" value="Phosducin-like_chap/apop_reg"/>
</dbReference>
<gene>
    <name evidence="4" type="ORF">RB653_003731</name>
</gene>
<evidence type="ECO:0000256" key="2">
    <source>
        <dbReference type="SAM" id="MobiDB-lite"/>
    </source>
</evidence>
<dbReference type="CDD" id="cd02987">
    <property type="entry name" value="Phd_like_Phd"/>
    <property type="match status" value="1"/>
</dbReference>
<dbReference type="PANTHER" id="PTHR45809:SF2">
    <property type="entry name" value="PHOSDUCIN-LIKE PROTEIN 1"/>
    <property type="match status" value="1"/>
</dbReference>
<feature type="compositionally biased region" description="Basic and acidic residues" evidence="2">
    <location>
        <begin position="48"/>
        <end position="58"/>
    </location>
</feature>
<feature type="domain" description="Phosducin" evidence="3">
    <location>
        <begin position="96"/>
        <end position="290"/>
    </location>
</feature>
<feature type="compositionally biased region" description="Basic and acidic residues" evidence="2">
    <location>
        <begin position="12"/>
        <end position="41"/>
    </location>
</feature>
<accession>A0AAN7U8J1</accession>
<dbReference type="GO" id="GO:0008277">
    <property type="term" value="P:regulation of G protein-coupled receptor signaling pathway"/>
    <property type="evidence" value="ECO:0007669"/>
    <property type="project" value="InterPro"/>
</dbReference>
<name>A0AAN7U8J1_9MYCE</name>
<evidence type="ECO:0000313" key="4">
    <source>
        <dbReference type="EMBL" id="KAK5582148.1"/>
    </source>
</evidence>
<dbReference type="InterPro" id="IPR023196">
    <property type="entry name" value="Phosducin_N_dom_sf"/>
</dbReference>
<evidence type="ECO:0000313" key="5">
    <source>
        <dbReference type="Proteomes" id="UP001344447"/>
    </source>
</evidence>
<comment type="caution">
    <text evidence="4">The sequence shown here is derived from an EMBL/GenBank/DDBJ whole genome shotgun (WGS) entry which is preliminary data.</text>
</comment>
<dbReference type="Proteomes" id="UP001344447">
    <property type="component" value="Unassembled WGS sequence"/>
</dbReference>
<dbReference type="GO" id="GO:0005737">
    <property type="term" value="C:cytoplasm"/>
    <property type="evidence" value="ECO:0007669"/>
    <property type="project" value="TreeGrafter"/>
</dbReference>
<dbReference type="InterPro" id="IPR024253">
    <property type="entry name" value="Phosducin_thioredoxin-like_dom"/>
</dbReference>
<dbReference type="Pfam" id="PF02114">
    <property type="entry name" value="Phosducin"/>
    <property type="match status" value="1"/>
</dbReference>
<dbReference type="Gene3D" id="1.10.168.10">
    <property type="entry name" value="Phosducin, domain 2"/>
    <property type="match status" value="1"/>
</dbReference>
<dbReference type="EMBL" id="JAVFKY010000001">
    <property type="protein sequence ID" value="KAK5582148.1"/>
    <property type="molecule type" value="Genomic_DNA"/>
</dbReference>
<dbReference type="Gene3D" id="3.40.30.10">
    <property type="entry name" value="Glutaredoxin"/>
    <property type="match status" value="1"/>
</dbReference>
<dbReference type="InterPro" id="IPR001200">
    <property type="entry name" value="Phosducin"/>
</dbReference>
<sequence length="315" mass="36712">MEQNILNSILDKFGDGDQERSDIRHNDSGDENDNHSDHEGNHGNNECCEGKEDGDKEYEVDVEDMTDEQYMQYIQEQQEPKIKSGGNTGVKGVLSDYAEHREKQKQKYLQKKYETQKMLEKMCFTTRDQPTTTEEEDQLDSDDDDLERIRKARMEQWKSKQQITSDVKKPEKKVFGYLKQIDSSQYIHEIDNEPPNVFVIIHLFQNYIPECVLLNQQLGQMAIKYRYIKFLKILSTEAKANYHDEGLPSLLIYIGGKLLVSFIPITEELGRSFDQEDLELLLSSYDIIPNPLKPKSNWETSLSSKRPDSDDDYDD</sequence>
<protein>
    <recommendedName>
        <fullName evidence="3">Phosducin domain-containing protein</fullName>
    </recommendedName>
</protein>
<feature type="region of interest" description="Disordered" evidence="2">
    <location>
        <begin position="291"/>
        <end position="315"/>
    </location>
</feature>
<proteinExistence type="inferred from homology"/>
<keyword evidence="5" id="KW-1185">Reference proteome</keyword>
<dbReference type="InterPro" id="IPR036249">
    <property type="entry name" value="Thioredoxin-like_sf"/>
</dbReference>
<comment type="similarity">
    <text evidence="1">Belongs to the phosducin family.</text>
</comment>
<dbReference type="SUPFAM" id="SSF52833">
    <property type="entry name" value="Thioredoxin-like"/>
    <property type="match status" value="1"/>
</dbReference>
<organism evidence="4 5">
    <name type="scientific">Dictyostelium firmibasis</name>
    <dbReference type="NCBI Taxonomy" id="79012"/>
    <lineage>
        <taxon>Eukaryota</taxon>
        <taxon>Amoebozoa</taxon>
        <taxon>Evosea</taxon>
        <taxon>Eumycetozoa</taxon>
        <taxon>Dictyostelia</taxon>
        <taxon>Dictyosteliales</taxon>
        <taxon>Dictyosteliaceae</taxon>
        <taxon>Dictyostelium</taxon>
    </lineage>
</organism>
<evidence type="ECO:0000259" key="3">
    <source>
        <dbReference type="Pfam" id="PF02114"/>
    </source>
</evidence>